<dbReference type="InterPro" id="IPR013094">
    <property type="entry name" value="AB_hydrolase_3"/>
</dbReference>
<evidence type="ECO:0000313" key="4">
    <source>
        <dbReference type="Proteomes" id="UP001408356"/>
    </source>
</evidence>
<dbReference type="SUPFAM" id="SSF53474">
    <property type="entry name" value="alpha/beta-Hydrolases"/>
    <property type="match status" value="1"/>
</dbReference>
<dbReference type="Gene3D" id="3.40.50.1820">
    <property type="entry name" value="alpha/beta hydrolase"/>
    <property type="match status" value="1"/>
</dbReference>
<evidence type="ECO:0000313" key="3">
    <source>
        <dbReference type="EMBL" id="KAK9416236.1"/>
    </source>
</evidence>
<accession>A0ABR2UNT5</accession>
<dbReference type="InterPro" id="IPR029058">
    <property type="entry name" value="AB_hydrolase_fold"/>
</dbReference>
<dbReference type="EMBL" id="JARVKF010000407">
    <property type="protein sequence ID" value="KAK9416236.1"/>
    <property type="molecule type" value="Genomic_DNA"/>
</dbReference>
<dbReference type="GO" id="GO:0016787">
    <property type="term" value="F:hydrolase activity"/>
    <property type="evidence" value="ECO:0007669"/>
    <property type="project" value="UniProtKB-KW"/>
</dbReference>
<comment type="caution">
    <text evidence="3">The sequence shown here is derived from an EMBL/GenBank/DDBJ whole genome shotgun (WGS) entry which is preliminary data.</text>
</comment>
<evidence type="ECO:0000259" key="2">
    <source>
        <dbReference type="Pfam" id="PF07859"/>
    </source>
</evidence>
<evidence type="ECO:0000256" key="1">
    <source>
        <dbReference type="ARBA" id="ARBA00022801"/>
    </source>
</evidence>
<proteinExistence type="predicted"/>
<organism evidence="3 4">
    <name type="scientific">Seiridium unicorne</name>
    <dbReference type="NCBI Taxonomy" id="138068"/>
    <lineage>
        <taxon>Eukaryota</taxon>
        <taxon>Fungi</taxon>
        <taxon>Dikarya</taxon>
        <taxon>Ascomycota</taxon>
        <taxon>Pezizomycotina</taxon>
        <taxon>Sordariomycetes</taxon>
        <taxon>Xylariomycetidae</taxon>
        <taxon>Amphisphaeriales</taxon>
        <taxon>Sporocadaceae</taxon>
        <taxon>Seiridium</taxon>
    </lineage>
</organism>
<reference evidence="3 4" key="1">
    <citation type="journal article" date="2024" name="J. Plant Pathol.">
        <title>Sequence and assembly of the genome of Seiridium unicorne, isolate CBS 538.82, causal agent of cypress canker disease.</title>
        <authorList>
            <person name="Scali E."/>
            <person name="Rocca G.D."/>
            <person name="Danti R."/>
            <person name="Garbelotto M."/>
            <person name="Barberini S."/>
            <person name="Baroncelli R."/>
            <person name="Emiliani G."/>
        </authorList>
    </citation>
    <scope>NUCLEOTIDE SEQUENCE [LARGE SCALE GENOMIC DNA]</scope>
    <source>
        <strain evidence="3 4">BM-138-508</strain>
    </source>
</reference>
<name>A0ABR2UNT5_9PEZI</name>
<dbReference type="InterPro" id="IPR050300">
    <property type="entry name" value="GDXG_lipolytic_enzyme"/>
</dbReference>
<dbReference type="PANTHER" id="PTHR48081">
    <property type="entry name" value="AB HYDROLASE SUPERFAMILY PROTEIN C4A8.06C"/>
    <property type="match status" value="1"/>
</dbReference>
<protein>
    <submittedName>
        <fullName evidence="3">Alpha/Beta hydrolase protein</fullName>
    </submittedName>
</protein>
<gene>
    <name evidence="3" type="ORF">SUNI508_01653</name>
</gene>
<dbReference type="PANTHER" id="PTHR48081:SF8">
    <property type="entry name" value="ALPHA_BETA HYDROLASE FOLD-3 DOMAIN-CONTAINING PROTEIN-RELATED"/>
    <property type="match status" value="1"/>
</dbReference>
<keyword evidence="1 3" id="KW-0378">Hydrolase</keyword>
<dbReference type="Pfam" id="PF07859">
    <property type="entry name" value="Abhydrolase_3"/>
    <property type="match status" value="1"/>
</dbReference>
<keyword evidence="4" id="KW-1185">Reference proteome</keyword>
<feature type="domain" description="Alpha/beta hydrolase fold-3" evidence="2">
    <location>
        <begin position="94"/>
        <end position="305"/>
    </location>
</feature>
<dbReference type="Proteomes" id="UP001408356">
    <property type="component" value="Unassembled WGS sequence"/>
</dbReference>
<sequence length="348" mass="37666">MASSMRKIYQPIHPSLRPLLDPEYAAFHDEHLQYVVPSEAEAWDPASRNHPSPLSLGGQRLVEVGSVCDKELGDIQIRVFTPNGDAPSHGWPALVWFHGGGWVVGGLDSENGFLRHVCKYVDCVVISINYRHAPEHVYPAAANDVLKGYQWVVNPENSKGLHINTARLAIGGLSAGGCLTAILALKISNLDIVPKPIFQMLLCPVIDNTATIESIWSTSQHAAWLTPSRMTWYRAKYFSSASDAANWDASPCFAPADLLGKSPKTFLGISECDLLAPEGLAFGESLKAAGVETRVEMYKGATHSILVLAGIHRVGQKLVHDACEALAKALGISYDADVAAVLPQIRQA</sequence>